<dbReference type="EMBL" id="BTSX01000004">
    <property type="protein sequence ID" value="GMS96465.1"/>
    <property type="molecule type" value="Genomic_DNA"/>
</dbReference>
<reference evidence="1" key="1">
    <citation type="submission" date="2023-10" db="EMBL/GenBank/DDBJ databases">
        <title>Genome assembly of Pristionchus species.</title>
        <authorList>
            <person name="Yoshida K."/>
            <person name="Sommer R.J."/>
        </authorList>
    </citation>
    <scope>NUCLEOTIDE SEQUENCE</scope>
    <source>
        <strain evidence="1">RS0144</strain>
    </source>
</reference>
<protein>
    <submittedName>
        <fullName evidence="1">Uncharacterized protein</fullName>
    </submittedName>
</protein>
<dbReference type="Proteomes" id="UP001432027">
    <property type="component" value="Unassembled WGS sequence"/>
</dbReference>
<keyword evidence="2" id="KW-1185">Reference proteome</keyword>
<accession>A0AAV5TQ94</accession>
<sequence length="326" mass="31983">KQIIYLSILNTNLDATPLGRQTRLTHSRCLVVLGRRGLSVSCSRCSVGCSHDRLLLLTTGRAADTLHLALEVAALVAMLIPGREEHEGSGDGGLVGIGVAGADAAAGLAGLLREGGRESASLTVPSVGSASVLTSAATSVSSVSSAATVATGRLACVTIRIVRVIVVAGVSSVPLLFLASGHGERGVDRAVVHIEVGRECGVDGELRVGGGVRLLGLLVAVVLSGSGTVGGRGIGGGLAVGSRGSGLSVSSSNRGGGGVDCSSSAVVSVILLPAAGVGVAMATVVAASVGRDDRSLSGRGGLGGGVLLGGEDCAEEGKGHEETLHP</sequence>
<organism evidence="1 2">
    <name type="scientific">Pristionchus entomophagus</name>
    <dbReference type="NCBI Taxonomy" id="358040"/>
    <lineage>
        <taxon>Eukaryota</taxon>
        <taxon>Metazoa</taxon>
        <taxon>Ecdysozoa</taxon>
        <taxon>Nematoda</taxon>
        <taxon>Chromadorea</taxon>
        <taxon>Rhabditida</taxon>
        <taxon>Rhabditina</taxon>
        <taxon>Diplogasteromorpha</taxon>
        <taxon>Diplogasteroidea</taxon>
        <taxon>Neodiplogasteridae</taxon>
        <taxon>Pristionchus</taxon>
    </lineage>
</organism>
<feature type="non-terminal residue" evidence="1">
    <location>
        <position position="326"/>
    </location>
</feature>
<evidence type="ECO:0000313" key="2">
    <source>
        <dbReference type="Proteomes" id="UP001432027"/>
    </source>
</evidence>
<proteinExistence type="predicted"/>
<comment type="caution">
    <text evidence="1">The sequence shown here is derived from an EMBL/GenBank/DDBJ whole genome shotgun (WGS) entry which is preliminary data.</text>
</comment>
<gene>
    <name evidence="1" type="ORF">PENTCL1PPCAC_18640</name>
</gene>
<name>A0AAV5TQ94_9BILA</name>
<evidence type="ECO:0000313" key="1">
    <source>
        <dbReference type="EMBL" id="GMS96465.1"/>
    </source>
</evidence>
<feature type="non-terminal residue" evidence="1">
    <location>
        <position position="1"/>
    </location>
</feature>
<dbReference type="AlphaFoldDB" id="A0AAV5TQ94"/>